<protein>
    <recommendedName>
        <fullName evidence="4">RPA-interacting protein C-terminal domain-containing protein</fullName>
    </recommendedName>
</protein>
<dbReference type="OrthoDB" id="435311at2759"/>
<keyword evidence="2" id="KW-0863">Zinc-finger</keyword>
<accession>A0A8S0ZRZ9</accession>
<evidence type="ECO:0000313" key="6">
    <source>
        <dbReference type="EMBL" id="CAB3242095.1"/>
    </source>
</evidence>
<dbReference type="EMBL" id="CADEBD010000312">
    <property type="protein sequence ID" value="CAB3242095.1"/>
    <property type="molecule type" value="Genomic_DNA"/>
</dbReference>
<dbReference type="Proteomes" id="UP000494106">
    <property type="component" value="Unassembled WGS sequence"/>
</dbReference>
<dbReference type="GO" id="GO:0006606">
    <property type="term" value="P:protein import into nucleus"/>
    <property type="evidence" value="ECO:0007669"/>
    <property type="project" value="TreeGrafter"/>
</dbReference>
<feature type="domain" description="RPA-interacting protein C-terminal" evidence="4">
    <location>
        <begin position="160"/>
        <end position="237"/>
    </location>
</feature>
<evidence type="ECO:0000313" key="8">
    <source>
        <dbReference type="Proteomes" id="UP000494256"/>
    </source>
</evidence>
<dbReference type="InterPro" id="IPR028159">
    <property type="entry name" value="RPA_interact_C_dom"/>
</dbReference>
<evidence type="ECO:0000259" key="4">
    <source>
        <dbReference type="Pfam" id="PF14768"/>
    </source>
</evidence>
<dbReference type="GO" id="GO:0008270">
    <property type="term" value="F:zinc ion binding"/>
    <property type="evidence" value="ECO:0007669"/>
    <property type="project" value="UniProtKB-KW"/>
</dbReference>
<reference evidence="7 8" key="1">
    <citation type="submission" date="2020-04" db="EMBL/GenBank/DDBJ databases">
        <authorList>
            <person name="Wallbank WR R."/>
            <person name="Pardo Diaz C."/>
            <person name="Kozak K."/>
            <person name="Martin S."/>
            <person name="Jiggins C."/>
            <person name="Moest M."/>
            <person name="Warren A I."/>
            <person name="Byers J.R.P. K."/>
            <person name="Montejo-Kovacevich G."/>
            <person name="Yen C E."/>
        </authorList>
    </citation>
    <scope>NUCLEOTIDE SEQUENCE [LARGE SCALE GENOMIC DNA]</scope>
</reference>
<name>A0A8S0ZRZ9_ARCPL</name>
<dbReference type="AlphaFoldDB" id="A0A8S0ZRZ9"/>
<proteinExistence type="predicted"/>
<dbReference type="PANTHER" id="PTHR31742">
    <property type="entry name" value="RPA-INTERACTING PROTEIN RPAIN"/>
    <property type="match status" value="1"/>
</dbReference>
<organism evidence="5 7">
    <name type="scientific">Arctia plantaginis</name>
    <name type="common">Wood tiger moth</name>
    <name type="synonym">Phalaena plantaginis</name>
    <dbReference type="NCBI Taxonomy" id="874455"/>
    <lineage>
        <taxon>Eukaryota</taxon>
        <taxon>Metazoa</taxon>
        <taxon>Ecdysozoa</taxon>
        <taxon>Arthropoda</taxon>
        <taxon>Hexapoda</taxon>
        <taxon>Insecta</taxon>
        <taxon>Pterygota</taxon>
        <taxon>Neoptera</taxon>
        <taxon>Endopterygota</taxon>
        <taxon>Lepidoptera</taxon>
        <taxon>Glossata</taxon>
        <taxon>Ditrysia</taxon>
        <taxon>Noctuoidea</taxon>
        <taxon>Erebidae</taxon>
        <taxon>Arctiinae</taxon>
        <taxon>Arctia</taxon>
    </lineage>
</organism>
<gene>
    <name evidence="5" type="ORF">APLA_LOCUS6534</name>
    <name evidence="6" type="ORF">APLA_LOCUS9793</name>
</gene>
<keyword evidence="7" id="KW-1185">Reference proteome</keyword>
<sequence length="240" mass="28059">MSKIEDTKIRNKLHFEKKTCAEYLPNIFFMPILLYRENSFKMTSVPKFHNLALKQKSSPIEIKEKMRKDYKSKVQNCRGMLMDKFRGSVTESELHNTLTDIYKSMFKFPKENINEEEVEFLDELKGELVQEELEWWTKECERCQMLDVDWSSMEESNNVICPVCQKIDLQLSNGNLRCTSCSISIPTQKSLAEIKNDIFGLVDNHNSMCNSDVQFGLVTDFNESHVYLLCESCTEMKLVI</sequence>
<evidence type="ECO:0000313" key="5">
    <source>
        <dbReference type="EMBL" id="CAB3236422.1"/>
    </source>
</evidence>
<keyword evidence="3" id="KW-0862">Zinc</keyword>
<dbReference type="Pfam" id="PF14768">
    <property type="entry name" value="RPA_interact_C"/>
    <property type="match status" value="1"/>
</dbReference>
<evidence type="ECO:0000256" key="2">
    <source>
        <dbReference type="ARBA" id="ARBA00022771"/>
    </source>
</evidence>
<comment type="caution">
    <text evidence="5">The sequence shown here is derived from an EMBL/GenBank/DDBJ whole genome shotgun (WGS) entry which is preliminary data.</text>
</comment>
<dbReference type="InterPro" id="IPR028156">
    <property type="entry name" value="RIP"/>
</dbReference>
<dbReference type="Proteomes" id="UP000494256">
    <property type="component" value="Unassembled WGS sequence"/>
</dbReference>
<keyword evidence="1" id="KW-0479">Metal-binding</keyword>
<evidence type="ECO:0000256" key="1">
    <source>
        <dbReference type="ARBA" id="ARBA00022723"/>
    </source>
</evidence>
<evidence type="ECO:0000313" key="7">
    <source>
        <dbReference type="Proteomes" id="UP000494106"/>
    </source>
</evidence>
<dbReference type="EMBL" id="CADEBC010000487">
    <property type="protein sequence ID" value="CAB3236422.1"/>
    <property type="molecule type" value="Genomic_DNA"/>
</dbReference>
<evidence type="ECO:0000256" key="3">
    <source>
        <dbReference type="ARBA" id="ARBA00022833"/>
    </source>
</evidence>
<dbReference type="PANTHER" id="PTHR31742:SF1">
    <property type="entry name" value="RPA-INTERACTING PROTEIN"/>
    <property type="match status" value="1"/>
</dbReference>
<dbReference type="GO" id="GO:0005634">
    <property type="term" value="C:nucleus"/>
    <property type="evidence" value="ECO:0007669"/>
    <property type="project" value="TreeGrafter"/>
</dbReference>